<dbReference type="InterPro" id="IPR054539">
    <property type="entry name" value="Beta-prop_PDH"/>
</dbReference>
<dbReference type="EMBL" id="AEWJ01000023">
    <property type="protein sequence ID" value="EGD60166.1"/>
    <property type="molecule type" value="Genomic_DNA"/>
</dbReference>
<keyword evidence="2" id="KW-0472">Membrane</keyword>
<organism evidence="4 5">
    <name type="scientific">Novosphingobium nitrogenifigens DSM 19370</name>
    <dbReference type="NCBI Taxonomy" id="983920"/>
    <lineage>
        <taxon>Bacteria</taxon>
        <taxon>Pseudomonadati</taxon>
        <taxon>Pseudomonadota</taxon>
        <taxon>Alphaproteobacteria</taxon>
        <taxon>Sphingomonadales</taxon>
        <taxon>Sphingomonadaceae</taxon>
        <taxon>Novosphingobium</taxon>
    </lineage>
</organism>
<accession>F1Z5Q6</accession>
<dbReference type="SUPFAM" id="SSF50952">
    <property type="entry name" value="Soluble quinoprotein glucose dehydrogenase"/>
    <property type="match status" value="1"/>
</dbReference>
<feature type="compositionally biased region" description="Basic and acidic residues" evidence="1">
    <location>
        <begin position="503"/>
        <end position="514"/>
    </location>
</feature>
<reference evidence="4 5" key="1">
    <citation type="journal article" date="2012" name="J. Bacteriol.">
        <title>Draft Genome Sequence of Novosphingobium nitrogenifigens Y88T.</title>
        <authorList>
            <person name="Strabala T.J."/>
            <person name="Macdonald L."/>
            <person name="Liu V."/>
            <person name="Smit A.M."/>
        </authorList>
    </citation>
    <scope>NUCLEOTIDE SEQUENCE [LARGE SCALE GENOMIC DNA]</scope>
    <source>
        <strain evidence="4 5">DSM 19370</strain>
    </source>
</reference>
<dbReference type="InterPro" id="IPR011041">
    <property type="entry name" value="Quinoprot_gluc/sorb_DH_b-prop"/>
</dbReference>
<evidence type="ECO:0000256" key="1">
    <source>
        <dbReference type="SAM" id="MobiDB-lite"/>
    </source>
</evidence>
<feature type="domain" description="Pyrroloquinoline quinone-dependent pyranose dehydrogenase beta-propeller" evidence="3">
    <location>
        <begin position="181"/>
        <end position="324"/>
    </location>
</feature>
<gene>
    <name evidence="4" type="ORF">Y88_2040</name>
</gene>
<evidence type="ECO:0000313" key="4">
    <source>
        <dbReference type="EMBL" id="EGD60166.1"/>
    </source>
</evidence>
<dbReference type="HOGENOM" id="CLU_024435_0_0_5"/>
<dbReference type="OrthoDB" id="9770043at2"/>
<dbReference type="PANTHER" id="PTHR33546:SF1">
    <property type="entry name" value="LARGE, MULTIFUNCTIONAL SECRETED PROTEIN"/>
    <property type="match status" value="1"/>
</dbReference>
<feature type="transmembrane region" description="Helical" evidence="2">
    <location>
        <begin position="42"/>
        <end position="61"/>
    </location>
</feature>
<keyword evidence="5" id="KW-1185">Reference proteome</keyword>
<sequence>MATLVVDRLGPAGFARRFCEKPVPTLSHDALGSRAMSTLRKILIGLGAGAVVVIGGGAWLLHGDTAQVSLVQTTGPHPKLVEAKPQTFPTVGIAKPIGWQAGETPEAAAGLKVTRFADGLEHPRTLFVLPNGDVLAAETNAPPSAGSGGLTGFIAGILMGQAGAGDPSPNKIVVLRDSNGDGVADQRFVMTNPALNSPFGMAWRDGRLYVANNDAVVSWAFQPGQTALSGKPDKLMDLPVGGEHWARNLLLSPDGTKLYISIGSATNIADNGIDAEKDRASIFEYDFTKHGVRQFAAGMRNPNGMDWNPHTGDLWTVVNERDMLGSDLVPDYLTDVPVGAHYGWPWVYWKKTPDWRVQEPMPEYLTDFVRKPQYALGAHVAPLGLAFARGGNLLGTRFARGAFIARHGSWNRHPLSGYDVVFVAFDDHGNVLPAPPVPVLTGFLKGEDKTHGRPVWVSFAKDGALLVSDDVGGAVWRVVAPGAQPAAAIVPIASREAPPPPKMPEHFSIRKDETSGLIKPME</sequence>
<comment type="caution">
    <text evidence="4">The sequence shown here is derived from an EMBL/GenBank/DDBJ whole genome shotgun (WGS) entry which is preliminary data.</text>
</comment>
<dbReference type="eggNOG" id="COG2133">
    <property type="taxonomic scope" value="Bacteria"/>
</dbReference>
<dbReference type="Proteomes" id="UP000004728">
    <property type="component" value="Unassembled WGS sequence"/>
</dbReference>
<dbReference type="InterPro" id="IPR011042">
    <property type="entry name" value="6-blade_b-propeller_TolB-like"/>
</dbReference>
<dbReference type="Pfam" id="PF22807">
    <property type="entry name" value="TrAA12"/>
    <property type="match status" value="2"/>
</dbReference>
<feature type="region of interest" description="Disordered" evidence="1">
    <location>
        <begin position="494"/>
        <end position="522"/>
    </location>
</feature>
<name>F1Z5Q6_9SPHN</name>
<dbReference type="PANTHER" id="PTHR33546">
    <property type="entry name" value="LARGE, MULTIFUNCTIONAL SECRETED PROTEIN-RELATED"/>
    <property type="match status" value="1"/>
</dbReference>
<dbReference type="InParanoid" id="F1Z5Q6"/>
<evidence type="ECO:0000256" key="2">
    <source>
        <dbReference type="SAM" id="Phobius"/>
    </source>
</evidence>
<dbReference type="STRING" id="983920.Y88_2040"/>
<evidence type="ECO:0000313" key="5">
    <source>
        <dbReference type="Proteomes" id="UP000004728"/>
    </source>
</evidence>
<keyword evidence="2" id="KW-1133">Transmembrane helix</keyword>
<proteinExistence type="predicted"/>
<dbReference type="Gene3D" id="2.120.10.30">
    <property type="entry name" value="TolB, C-terminal domain"/>
    <property type="match status" value="1"/>
</dbReference>
<keyword evidence="2" id="KW-0812">Transmembrane</keyword>
<protein>
    <submittedName>
        <fullName evidence="4">L-sorbosone dehydrogenase</fullName>
    </submittedName>
</protein>
<dbReference type="AlphaFoldDB" id="F1Z5Q6"/>
<feature type="domain" description="Pyrroloquinoline quinone-dependent pyranose dehydrogenase beta-propeller" evidence="3">
    <location>
        <begin position="369"/>
        <end position="477"/>
    </location>
</feature>
<evidence type="ECO:0000259" key="3">
    <source>
        <dbReference type="Pfam" id="PF22807"/>
    </source>
</evidence>